<dbReference type="SUPFAM" id="SSF52540">
    <property type="entry name" value="P-loop containing nucleoside triphosphate hydrolases"/>
    <property type="match status" value="1"/>
</dbReference>
<keyword evidence="8" id="KW-0413">Isomerase</keyword>
<accession>A0A6J7WIW5</accession>
<evidence type="ECO:0000313" key="12">
    <source>
        <dbReference type="EMBL" id="CAB5217676.1"/>
    </source>
</evidence>
<evidence type="ECO:0000259" key="11">
    <source>
        <dbReference type="PROSITE" id="PS51199"/>
    </source>
</evidence>
<feature type="non-terminal residue" evidence="12">
    <location>
        <position position="327"/>
    </location>
</feature>
<keyword evidence="2" id="KW-0235">DNA replication</keyword>
<dbReference type="EC" id="5.6.2.3" evidence="9"/>
<dbReference type="InterPro" id="IPR036185">
    <property type="entry name" value="DNA_heli_DnaB-like_N_sf"/>
</dbReference>
<dbReference type="EMBL" id="LR798255">
    <property type="protein sequence ID" value="CAB5217676.1"/>
    <property type="molecule type" value="Genomic_DNA"/>
</dbReference>
<dbReference type="Pfam" id="PF00772">
    <property type="entry name" value="DnaB"/>
    <property type="match status" value="1"/>
</dbReference>
<evidence type="ECO:0000256" key="8">
    <source>
        <dbReference type="ARBA" id="ARBA00023235"/>
    </source>
</evidence>
<evidence type="ECO:0000256" key="4">
    <source>
        <dbReference type="ARBA" id="ARBA00022801"/>
    </source>
</evidence>
<dbReference type="GO" id="GO:0003677">
    <property type="term" value="F:DNA binding"/>
    <property type="evidence" value="ECO:0007669"/>
    <property type="project" value="UniProtKB-KW"/>
</dbReference>
<comment type="catalytic activity">
    <reaction evidence="10">
        <text>ATP + H2O = ADP + phosphate + H(+)</text>
        <dbReference type="Rhea" id="RHEA:13065"/>
        <dbReference type="ChEBI" id="CHEBI:15377"/>
        <dbReference type="ChEBI" id="CHEBI:15378"/>
        <dbReference type="ChEBI" id="CHEBI:30616"/>
        <dbReference type="ChEBI" id="CHEBI:43474"/>
        <dbReference type="ChEBI" id="CHEBI:456216"/>
        <dbReference type="EC" id="5.6.2.3"/>
    </reaction>
</comment>
<keyword evidence="4" id="KW-0378">Hydrolase</keyword>
<reference evidence="12" key="1">
    <citation type="submission" date="2020-05" db="EMBL/GenBank/DDBJ databases">
        <authorList>
            <person name="Chiriac C."/>
            <person name="Salcher M."/>
            <person name="Ghai R."/>
            <person name="Kavagutti S V."/>
        </authorList>
    </citation>
    <scope>NUCLEOTIDE SEQUENCE</scope>
</reference>
<dbReference type="InterPro" id="IPR016136">
    <property type="entry name" value="DNA_helicase_N/primase_C"/>
</dbReference>
<dbReference type="Pfam" id="PF03796">
    <property type="entry name" value="DnaB_C"/>
    <property type="match status" value="1"/>
</dbReference>
<evidence type="ECO:0000256" key="5">
    <source>
        <dbReference type="ARBA" id="ARBA00022806"/>
    </source>
</evidence>
<dbReference type="GO" id="GO:0016787">
    <property type="term" value="F:hydrolase activity"/>
    <property type="evidence" value="ECO:0007669"/>
    <property type="project" value="UniProtKB-KW"/>
</dbReference>
<evidence type="ECO:0000256" key="1">
    <source>
        <dbReference type="ARBA" id="ARBA00008428"/>
    </source>
</evidence>
<evidence type="ECO:0000256" key="6">
    <source>
        <dbReference type="ARBA" id="ARBA00022840"/>
    </source>
</evidence>
<sequence>MEAILLPHSKELEKNILGAILLDKRVLPLVVGHLKSEIFYDIGHQKVFSTIKKMYDDNVSIDLSTIAQKLFNDETVKELGGAYYLSKLTDNVTGGSHINTHIDMVVELYKKREAYMLFKQTEMECLDNDSQAIDLLSTINSKLIALQEFGNIHEKSIDDVIMTLNYARDKAQSGELLGFNTGFEEINNTLAGWCKPDLVIIAARPGMGKTAFMLSTIYHLCIVQKVAAAIFSLEMSSEQLVERLESITSMIPLKRLRMNLINDEERKILLKSDDKILLSPLHIEDTGGIGISQLRAKATIMKQKYGIKVIFIDYLQLMSGQGKTNQN</sequence>
<proteinExistence type="inferred from homology"/>
<evidence type="ECO:0000256" key="3">
    <source>
        <dbReference type="ARBA" id="ARBA00022741"/>
    </source>
</evidence>
<dbReference type="GO" id="GO:0006260">
    <property type="term" value="P:DNA replication"/>
    <property type="evidence" value="ECO:0007669"/>
    <property type="project" value="UniProtKB-KW"/>
</dbReference>
<feature type="domain" description="SF4 helicase" evidence="11">
    <location>
        <begin position="172"/>
        <end position="327"/>
    </location>
</feature>
<dbReference type="InterPro" id="IPR027417">
    <property type="entry name" value="P-loop_NTPase"/>
</dbReference>
<keyword evidence="3" id="KW-0547">Nucleotide-binding</keyword>
<dbReference type="PANTHER" id="PTHR30153">
    <property type="entry name" value="REPLICATIVE DNA HELICASE DNAB"/>
    <property type="match status" value="1"/>
</dbReference>
<evidence type="ECO:0000256" key="7">
    <source>
        <dbReference type="ARBA" id="ARBA00023125"/>
    </source>
</evidence>
<keyword evidence="7" id="KW-0238">DNA-binding</keyword>
<dbReference type="GO" id="GO:0005524">
    <property type="term" value="F:ATP binding"/>
    <property type="evidence" value="ECO:0007669"/>
    <property type="project" value="UniProtKB-KW"/>
</dbReference>
<evidence type="ECO:0000256" key="2">
    <source>
        <dbReference type="ARBA" id="ARBA00022705"/>
    </source>
</evidence>
<dbReference type="Gene3D" id="1.10.860.10">
    <property type="entry name" value="DNAb Helicase, Chain A"/>
    <property type="match status" value="1"/>
</dbReference>
<comment type="similarity">
    <text evidence="1">Belongs to the helicase family. DnaB subfamily.</text>
</comment>
<protein>
    <recommendedName>
        <fullName evidence="9">DNA 5'-3' helicase</fullName>
        <ecNumber evidence="9">5.6.2.3</ecNumber>
    </recommendedName>
</protein>
<evidence type="ECO:0000256" key="10">
    <source>
        <dbReference type="ARBA" id="ARBA00048954"/>
    </source>
</evidence>
<dbReference type="GO" id="GO:0043139">
    <property type="term" value="F:5'-3' DNA helicase activity"/>
    <property type="evidence" value="ECO:0007669"/>
    <property type="project" value="UniProtKB-EC"/>
</dbReference>
<evidence type="ECO:0000256" key="9">
    <source>
        <dbReference type="ARBA" id="ARBA00044969"/>
    </source>
</evidence>
<dbReference type="InterPro" id="IPR007694">
    <property type="entry name" value="DNA_helicase_DnaB-like_C"/>
</dbReference>
<keyword evidence="6" id="KW-0067">ATP-binding</keyword>
<dbReference type="InterPro" id="IPR007693">
    <property type="entry name" value="DNA_helicase_DnaB-like_N"/>
</dbReference>
<organism evidence="12">
    <name type="scientific">uncultured Caudovirales phage</name>
    <dbReference type="NCBI Taxonomy" id="2100421"/>
    <lineage>
        <taxon>Viruses</taxon>
        <taxon>Duplodnaviria</taxon>
        <taxon>Heunggongvirae</taxon>
        <taxon>Uroviricota</taxon>
        <taxon>Caudoviricetes</taxon>
        <taxon>Peduoviridae</taxon>
        <taxon>Maltschvirus</taxon>
        <taxon>Maltschvirus maltsch</taxon>
    </lineage>
</organism>
<dbReference type="PROSITE" id="PS51199">
    <property type="entry name" value="SF4_HELICASE"/>
    <property type="match status" value="1"/>
</dbReference>
<dbReference type="Gene3D" id="3.40.50.300">
    <property type="entry name" value="P-loop containing nucleotide triphosphate hydrolases"/>
    <property type="match status" value="1"/>
</dbReference>
<dbReference type="SUPFAM" id="SSF48024">
    <property type="entry name" value="N-terminal domain of DnaB helicase"/>
    <property type="match status" value="1"/>
</dbReference>
<dbReference type="PANTHER" id="PTHR30153:SF2">
    <property type="entry name" value="REPLICATIVE DNA HELICASE"/>
    <property type="match status" value="1"/>
</dbReference>
<keyword evidence="5 12" id="KW-0347">Helicase</keyword>
<name>A0A6J7WIW5_9CAUD</name>
<gene>
    <name evidence="12" type="ORF">UFOVP203_1</name>
</gene>